<feature type="compositionally biased region" description="Basic and acidic residues" evidence="1">
    <location>
        <begin position="486"/>
        <end position="500"/>
    </location>
</feature>
<feature type="region of interest" description="Disordered" evidence="1">
    <location>
        <begin position="695"/>
        <end position="857"/>
    </location>
</feature>
<feature type="compositionally biased region" description="Low complexity" evidence="1">
    <location>
        <begin position="437"/>
        <end position="458"/>
    </location>
</feature>
<dbReference type="HOGENOM" id="CLU_015296_2_0_1"/>
<feature type="compositionally biased region" description="Low complexity" evidence="1">
    <location>
        <begin position="784"/>
        <end position="801"/>
    </location>
</feature>
<evidence type="ECO:0000256" key="1">
    <source>
        <dbReference type="SAM" id="MobiDB-lite"/>
    </source>
</evidence>
<proteinExistence type="predicted"/>
<dbReference type="EnsemblPlants" id="KEH21907">
    <property type="protein sequence ID" value="KEH21907"/>
    <property type="gene ID" value="MTR_7g024373"/>
</dbReference>
<reference evidence="2 4" key="2">
    <citation type="journal article" date="2014" name="BMC Genomics">
        <title>An improved genome release (version Mt4.0) for the model legume Medicago truncatula.</title>
        <authorList>
            <person name="Tang H."/>
            <person name="Krishnakumar V."/>
            <person name="Bidwell S."/>
            <person name="Rosen B."/>
            <person name="Chan A."/>
            <person name="Zhou S."/>
            <person name="Gentzbittel L."/>
            <person name="Childs K.L."/>
            <person name="Yandell M."/>
            <person name="Gundlach H."/>
            <person name="Mayer K.F."/>
            <person name="Schwartz D.C."/>
            <person name="Town C.D."/>
        </authorList>
    </citation>
    <scope>GENOME REANNOTATION</scope>
    <source>
        <strain evidence="2">A17</strain>
        <strain evidence="3 4">cv. Jemalong A17</strain>
    </source>
</reference>
<feature type="compositionally biased region" description="Low complexity" evidence="1">
    <location>
        <begin position="734"/>
        <end position="746"/>
    </location>
</feature>
<keyword evidence="4" id="KW-1185">Reference proteome</keyword>
<feature type="compositionally biased region" description="Pro residues" evidence="1">
    <location>
        <begin position="698"/>
        <end position="707"/>
    </location>
</feature>
<protein>
    <submittedName>
        <fullName evidence="2 3">Uncharacterized protein</fullName>
    </submittedName>
</protein>
<reference evidence="2 4" key="1">
    <citation type="journal article" date="2011" name="Nature">
        <title>The Medicago genome provides insight into the evolution of rhizobial symbioses.</title>
        <authorList>
            <person name="Young N.D."/>
            <person name="Debelle F."/>
            <person name="Oldroyd G.E."/>
            <person name="Geurts R."/>
            <person name="Cannon S.B."/>
            <person name="Udvardi M.K."/>
            <person name="Benedito V.A."/>
            <person name="Mayer K.F."/>
            <person name="Gouzy J."/>
            <person name="Schoof H."/>
            <person name="Van de Peer Y."/>
            <person name="Proost S."/>
            <person name="Cook D.R."/>
            <person name="Meyers B.C."/>
            <person name="Spannagl M."/>
            <person name="Cheung F."/>
            <person name="De Mita S."/>
            <person name="Krishnakumar V."/>
            <person name="Gundlach H."/>
            <person name="Zhou S."/>
            <person name="Mudge J."/>
            <person name="Bharti A.K."/>
            <person name="Murray J.D."/>
            <person name="Naoumkina M.A."/>
            <person name="Rosen B."/>
            <person name="Silverstein K.A."/>
            <person name="Tang H."/>
            <person name="Rombauts S."/>
            <person name="Zhao P.X."/>
            <person name="Zhou P."/>
            <person name="Barbe V."/>
            <person name="Bardou P."/>
            <person name="Bechner M."/>
            <person name="Bellec A."/>
            <person name="Berger A."/>
            <person name="Berges H."/>
            <person name="Bidwell S."/>
            <person name="Bisseling T."/>
            <person name="Choisne N."/>
            <person name="Couloux A."/>
            <person name="Denny R."/>
            <person name="Deshpande S."/>
            <person name="Dai X."/>
            <person name="Doyle J.J."/>
            <person name="Dudez A.M."/>
            <person name="Farmer A.D."/>
            <person name="Fouteau S."/>
            <person name="Franken C."/>
            <person name="Gibelin C."/>
            <person name="Gish J."/>
            <person name="Goldstein S."/>
            <person name="Gonzalez A.J."/>
            <person name="Green P.J."/>
            <person name="Hallab A."/>
            <person name="Hartog M."/>
            <person name="Hua A."/>
            <person name="Humphray S.J."/>
            <person name="Jeong D.H."/>
            <person name="Jing Y."/>
            <person name="Jocker A."/>
            <person name="Kenton S.M."/>
            <person name="Kim D.J."/>
            <person name="Klee K."/>
            <person name="Lai H."/>
            <person name="Lang C."/>
            <person name="Lin S."/>
            <person name="Macmil S.L."/>
            <person name="Magdelenat G."/>
            <person name="Matthews L."/>
            <person name="McCorrison J."/>
            <person name="Monaghan E.L."/>
            <person name="Mun J.H."/>
            <person name="Najar F.Z."/>
            <person name="Nicholson C."/>
            <person name="Noirot C."/>
            <person name="O'Bleness M."/>
            <person name="Paule C.R."/>
            <person name="Poulain J."/>
            <person name="Prion F."/>
            <person name="Qin B."/>
            <person name="Qu C."/>
            <person name="Retzel E.F."/>
            <person name="Riddle C."/>
            <person name="Sallet E."/>
            <person name="Samain S."/>
            <person name="Samson N."/>
            <person name="Sanders I."/>
            <person name="Saurat O."/>
            <person name="Scarpelli C."/>
            <person name="Schiex T."/>
            <person name="Segurens B."/>
            <person name="Severin A.J."/>
            <person name="Sherrier D.J."/>
            <person name="Shi R."/>
            <person name="Sims S."/>
            <person name="Singer S.R."/>
            <person name="Sinharoy S."/>
            <person name="Sterck L."/>
            <person name="Viollet A."/>
            <person name="Wang B.B."/>
            <person name="Wang K."/>
            <person name="Wang M."/>
            <person name="Wang X."/>
            <person name="Warfsmann J."/>
            <person name="Weissenbach J."/>
            <person name="White D.D."/>
            <person name="White J.D."/>
            <person name="Wiley G.B."/>
            <person name="Wincker P."/>
            <person name="Xing Y."/>
            <person name="Yang L."/>
            <person name="Yao Z."/>
            <person name="Ying F."/>
            <person name="Zhai J."/>
            <person name="Zhou L."/>
            <person name="Zuber A."/>
            <person name="Denarie J."/>
            <person name="Dixon R.A."/>
            <person name="May G.D."/>
            <person name="Schwartz D.C."/>
            <person name="Rogers J."/>
            <person name="Quetier F."/>
            <person name="Town C.D."/>
            <person name="Roe B.A."/>
        </authorList>
    </citation>
    <scope>NUCLEOTIDE SEQUENCE [LARGE SCALE GENOMIC DNA]</scope>
    <source>
        <strain evidence="2">A17</strain>
        <strain evidence="3 4">cv. Jemalong A17</strain>
    </source>
</reference>
<feature type="region of interest" description="Disordered" evidence="1">
    <location>
        <begin position="431"/>
        <end position="525"/>
    </location>
</feature>
<sequence>MASSSSAGGSSSNMDIDTPAYEIKGRTMSIEEWDLIIQAENPVDFTSLTHHGCDLVRFYKKQKLMSYFSLLNGPTYEVLVRQFWVRASVFDKVAAKQEEAQMILVDPTLEGKTREEMGLLAFTGTEIRSNVMGIPVTINEHVIAQAMRRDASGTYDGEVIPNPRTSPWKEIVNNTIYGSKDAKPYSTLSMEKKMLLKIQNENIFPKGGGNDQPSLGHKVFLHHTISQETTMNVPKYMFKYMIKELKKSQMENRKFVPYGRLLSIIFQEGGLLSALKDVGIYDNQKLGAVTGKIINGATLVKMRLISTCKKLDTDMHESDVISDLVTHHIPICKKDPLDVQRAYILDYYKSYNKKISLKDIPEEMYGGDLPVAKGRKSKKKQITKEEYLAEDATEVGAQKHKKAKKEKSAMSTILEEVEDLDDVPLIRKRTRSTQETAEQPASEQAGSEQAASDQAASEKPSSPKNKREAALQTIKRKRSNSTRNLKTAEGRREEMLKELEENWDEDSSPKKAKRTATSEPIVMPSFEMTEEMEQYTREVAASKIAEKKRMKILYEKERDERLKAAGYVPTPDIAALASELETVKYGATLLSQALKNKQASGATSSEPASEAPEAVHPEAQSSGNPSNAPTNTQIPSLPSSPSSSSTESDDQPLSQHIDKLLKTKPTKLTDLGTLDWEQTQIEFSKNRIKLCEKFNLPPTHPLYPDNPEPVSVQQPQPNPEPTTNSPHNSTTQKASEAASDATTSETPQHQESSTLHNLEKHLGGEMQPTPTKASKTVPEKTVLETQTETQTIPEQTVQEQTASEQVAPDQTTSDQHIPSDQTTEQQQQPDSPTIIDLTSDKPSTSNTTQTEPSPIPDHILESEYIEEQLIRLSDEIQALILRRTVPVPPIHYYDQWMDLQKSFDELLDQLRTKCVSSHSAMLKKLLDDMHEAAKEKELNFVPLLDITPFYPEEEYITRAARIQAGYKRRMREKDELLQKKDDQIKYLLEQLTKGYSSYFNRSWKNNGKKKKF</sequence>
<feature type="compositionally biased region" description="Polar residues" evidence="1">
    <location>
        <begin position="802"/>
        <end position="831"/>
    </location>
</feature>
<feature type="region of interest" description="Disordered" evidence="1">
    <location>
        <begin position="595"/>
        <end position="675"/>
    </location>
</feature>
<evidence type="ECO:0000313" key="3">
    <source>
        <dbReference type="EnsemblPlants" id="KEH21907"/>
    </source>
</evidence>
<accession>A0A072TWW4</accession>
<feature type="compositionally biased region" description="Polar residues" evidence="1">
    <location>
        <begin position="840"/>
        <end position="852"/>
    </location>
</feature>
<evidence type="ECO:0000313" key="4">
    <source>
        <dbReference type="Proteomes" id="UP000002051"/>
    </source>
</evidence>
<dbReference type="EMBL" id="CM001223">
    <property type="protein sequence ID" value="KEH21907.1"/>
    <property type="molecule type" value="Genomic_DNA"/>
</dbReference>
<feature type="compositionally biased region" description="Polar residues" evidence="1">
    <location>
        <begin position="747"/>
        <end position="756"/>
    </location>
</feature>
<gene>
    <name evidence="2" type="ordered locus">MTR_7g024373</name>
</gene>
<evidence type="ECO:0000313" key="2">
    <source>
        <dbReference type="EMBL" id="KEH21907.1"/>
    </source>
</evidence>
<name>A0A072TWW4_MEDTR</name>
<feature type="compositionally biased region" description="Polar residues" evidence="1">
    <location>
        <begin position="619"/>
        <end position="634"/>
    </location>
</feature>
<organism evidence="2 4">
    <name type="scientific">Medicago truncatula</name>
    <name type="common">Barrel medic</name>
    <name type="synonym">Medicago tribuloides</name>
    <dbReference type="NCBI Taxonomy" id="3880"/>
    <lineage>
        <taxon>Eukaryota</taxon>
        <taxon>Viridiplantae</taxon>
        <taxon>Streptophyta</taxon>
        <taxon>Embryophyta</taxon>
        <taxon>Tracheophyta</taxon>
        <taxon>Spermatophyta</taxon>
        <taxon>Magnoliopsida</taxon>
        <taxon>eudicotyledons</taxon>
        <taxon>Gunneridae</taxon>
        <taxon>Pentapetalae</taxon>
        <taxon>rosids</taxon>
        <taxon>fabids</taxon>
        <taxon>Fabales</taxon>
        <taxon>Fabaceae</taxon>
        <taxon>Papilionoideae</taxon>
        <taxon>50 kb inversion clade</taxon>
        <taxon>NPAAA clade</taxon>
        <taxon>Hologalegina</taxon>
        <taxon>IRL clade</taxon>
        <taxon>Trifolieae</taxon>
        <taxon>Medicago</taxon>
    </lineage>
</organism>
<dbReference type="Proteomes" id="UP000002051">
    <property type="component" value="Unassembled WGS sequence"/>
</dbReference>
<dbReference type="AlphaFoldDB" id="A0A072TWW4"/>
<feature type="compositionally biased region" description="Low complexity" evidence="1">
    <location>
        <begin position="635"/>
        <end position="654"/>
    </location>
</feature>
<feature type="compositionally biased region" description="Polar residues" evidence="1">
    <location>
        <begin position="595"/>
        <end position="607"/>
    </location>
</feature>
<reference evidence="3" key="3">
    <citation type="submission" date="2015-04" db="UniProtKB">
        <authorList>
            <consortium name="EnsemblPlants"/>
        </authorList>
    </citation>
    <scope>IDENTIFICATION</scope>
    <source>
        <strain evidence="3">cv. Jemalong A17</strain>
    </source>
</reference>
<feature type="compositionally biased region" description="Low complexity" evidence="1">
    <location>
        <begin position="666"/>
        <end position="675"/>
    </location>
</feature>